<dbReference type="AlphaFoldDB" id="A0ABD4SZT2"/>
<name>A0ABD4SZT2_9CYAN</name>
<keyword evidence="2" id="KW-0812">Transmembrane</keyword>
<evidence type="ECO:0000256" key="1">
    <source>
        <dbReference type="SAM" id="MobiDB-lite"/>
    </source>
</evidence>
<dbReference type="RefSeq" id="WP_166279244.1">
    <property type="nucleotide sequence ID" value="NZ_JTHE03000013.1"/>
</dbReference>
<proteinExistence type="predicted"/>
<keyword evidence="2" id="KW-0472">Membrane</keyword>
<feature type="transmembrane region" description="Helical" evidence="2">
    <location>
        <begin position="12"/>
        <end position="32"/>
    </location>
</feature>
<accession>A0ABD4SZT2</accession>
<sequence>MPRLIGKKYNPLPPIAVSFLMGMLVGGGLVLAEYSGSIDYVPNFGTAQPNSPMPDRSLSPSETSLAIPQGPIQ</sequence>
<feature type="region of interest" description="Disordered" evidence="1">
    <location>
        <begin position="45"/>
        <end position="73"/>
    </location>
</feature>
<comment type="caution">
    <text evidence="3">The sequence shown here is derived from an EMBL/GenBank/DDBJ whole genome shotgun (WGS) entry which is preliminary data.</text>
</comment>
<evidence type="ECO:0000256" key="2">
    <source>
        <dbReference type="SAM" id="Phobius"/>
    </source>
</evidence>
<evidence type="ECO:0000313" key="3">
    <source>
        <dbReference type="EMBL" id="MCM1981567.1"/>
    </source>
</evidence>
<gene>
    <name evidence="3" type="ORF">QQ91_0001815</name>
</gene>
<evidence type="ECO:0000313" key="4">
    <source>
        <dbReference type="Proteomes" id="UP000031561"/>
    </source>
</evidence>
<dbReference type="Proteomes" id="UP000031561">
    <property type="component" value="Unassembled WGS sequence"/>
</dbReference>
<protein>
    <submittedName>
        <fullName evidence="3">Uncharacterized protein</fullName>
    </submittedName>
</protein>
<keyword evidence="4" id="KW-1185">Reference proteome</keyword>
<feature type="compositionally biased region" description="Polar residues" evidence="1">
    <location>
        <begin position="58"/>
        <end position="73"/>
    </location>
</feature>
<reference evidence="3 4" key="1">
    <citation type="journal article" date="2015" name="Genome Announc.">
        <title>Draft Genome Sequence of Filamentous Marine Cyanobacterium Lyngbya confervoides Strain BDU141951.</title>
        <authorList>
            <person name="Chandrababunaidu M.M."/>
            <person name="Sen D."/>
            <person name="Tripathy S."/>
        </authorList>
    </citation>
    <scope>NUCLEOTIDE SEQUENCE [LARGE SCALE GENOMIC DNA]</scope>
    <source>
        <strain evidence="3 4">BDU141951</strain>
    </source>
</reference>
<organism evidence="3 4">
    <name type="scientific">Lyngbya confervoides BDU141951</name>
    <dbReference type="NCBI Taxonomy" id="1574623"/>
    <lineage>
        <taxon>Bacteria</taxon>
        <taxon>Bacillati</taxon>
        <taxon>Cyanobacteriota</taxon>
        <taxon>Cyanophyceae</taxon>
        <taxon>Oscillatoriophycideae</taxon>
        <taxon>Oscillatoriales</taxon>
        <taxon>Microcoleaceae</taxon>
        <taxon>Lyngbya</taxon>
    </lineage>
</organism>
<keyword evidence="2" id="KW-1133">Transmembrane helix</keyword>
<dbReference type="EMBL" id="JTHE03000013">
    <property type="protein sequence ID" value="MCM1981567.1"/>
    <property type="molecule type" value="Genomic_DNA"/>
</dbReference>